<keyword evidence="1" id="KW-0812">Transmembrane</keyword>
<accession>A0A9D0YPC0</accession>
<evidence type="ECO:0000256" key="1">
    <source>
        <dbReference type="SAM" id="Phobius"/>
    </source>
</evidence>
<gene>
    <name evidence="2" type="ORF">EYH37_02690</name>
</gene>
<feature type="transmembrane region" description="Helical" evidence="1">
    <location>
        <begin position="20"/>
        <end position="50"/>
    </location>
</feature>
<reference evidence="2" key="1">
    <citation type="journal article" date="2020" name="ISME J.">
        <title>Gammaproteobacteria mediating utilization of methyl-, sulfur- and petroleum organic compounds in deep ocean hydrothermal plumes.</title>
        <authorList>
            <person name="Zhou Z."/>
            <person name="Liu Y."/>
            <person name="Pan J."/>
            <person name="Cron B.R."/>
            <person name="Toner B.M."/>
            <person name="Anantharaman K."/>
            <person name="Breier J.A."/>
            <person name="Dick G.J."/>
            <person name="Li M."/>
        </authorList>
    </citation>
    <scope>NUCLEOTIDE SEQUENCE</scope>
    <source>
        <strain evidence="2">SZUA-1501</strain>
    </source>
</reference>
<keyword evidence="1" id="KW-1133">Transmembrane helix</keyword>
<keyword evidence="1" id="KW-0472">Membrane</keyword>
<feature type="transmembrane region" description="Helical" evidence="1">
    <location>
        <begin position="175"/>
        <end position="196"/>
    </location>
</feature>
<dbReference type="AlphaFoldDB" id="A0A9D0YPC0"/>
<proteinExistence type="predicted"/>
<organism evidence="2 3">
    <name type="scientific">Aquifex aeolicus</name>
    <dbReference type="NCBI Taxonomy" id="63363"/>
    <lineage>
        <taxon>Bacteria</taxon>
        <taxon>Pseudomonadati</taxon>
        <taxon>Aquificota</taxon>
        <taxon>Aquificia</taxon>
        <taxon>Aquificales</taxon>
        <taxon>Aquificaceae</taxon>
        <taxon>Aquifex</taxon>
    </lineage>
</organism>
<evidence type="ECO:0008006" key="4">
    <source>
        <dbReference type="Google" id="ProtNLM"/>
    </source>
</evidence>
<comment type="caution">
    <text evidence="2">The sequence shown here is derived from an EMBL/GenBank/DDBJ whole genome shotgun (WGS) entry which is preliminary data.</text>
</comment>
<name>A0A9D0YPC0_AQUAO</name>
<feature type="transmembrane region" description="Helical" evidence="1">
    <location>
        <begin position="71"/>
        <end position="93"/>
    </location>
</feature>
<protein>
    <recommendedName>
        <fullName evidence="4">DUF4013 domain-containing protein</fullName>
    </recommendedName>
</protein>
<evidence type="ECO:0000313" key="3">
    <source>
        <dbReference type="Proteomes" id="UP000606463"/>
    </source>
</evidence>
<feature type="transmembrane region" description="Helical" evidence="1">
    <location>
        <begin position="105"/>
        <end position="128"/>
    </location>
</feature>
<feature type="transmembrane region" description="Helical" evidence="1">
    <location>
        <begin position="149"/>
        <end position="169"/>
    </location>
</feature>
<evidence type="ECO:0000313" key="2">
    <source>
        <dbReference type="EMBL" id="HIP98262.1"/>
    </source>
</evidence>
<sequence length="210" mass="24218">MWKEAFKESFKFLFENPAVFVALLGNYVLLFFLGPVVGVIAIWFISVLYLAGLHSGNNLWEGIKKYLRWGFVVGIILYLLFFLGGILSFYLFNYLVYGLKLPFEGILFVTLLWALVLALPLHGVYLLLLSSGGFSSFKENLKFIKRFYLTPWGVKVLLLLWGYMFLTLLAGLLKLLHLTVGLYAVVTTFWLTYYTFLGVKFFKKNKLKEV</sequence>
<dbReference type="Proteomes" id="UP000606463">
    <property type="component" value="Unassembled WGS sequence"/>
</dbReference>
<dbReference type="EMBL" id="DQVE01000029">
    <property type="protein sequence ID" value="HIP98262.1"/>
    <property type="molecule type" value="Genomic_DNA"/>
</dbReference>